<dbReference type="PROSITE" id="PS51060">
    <property type="entry name" value="PARP_ALPHA_HD"/>
    <property type="match status" value="1"/>
</dbReference>
<evidence type="ECO:0000256" key="1">
    <source>
        <dbReference type="ARBA" id="ARBA00004123"/>
    </source>
</evidence>
<feature type="compositionally biased region" description="Acidic residues" evidence="12">
    <location>
        <begin position="1463"/>
        <end position="1475"/>
    </location>
</feature>
<feature type="region of interest" description="Disordered" evidence="12">
    <location>
        <begin position="2154"/>
        <end position="2185"/>
    </location>
</feature>
<dbReference type="Gene3D" id="2.20.140.10">
    <property type="entry name" value="WGR domain"/>
    <property type="match status" value="1"/>
</dbReference>
<evidence type="ECO:0000256" key="9">
    <source>
        <dbReference type="PROSITE-ProRule" id="PRU00023"/>
    </source>
</evidence>
<dbReference type="Gene3D" id="1.20.142.10">
    <property type="entry name" value="Poly(ADP-ribose) polymerase, regulatory domain"/>
    <property type="match status" value="1"/>
</dbReference>
<evidence type="ECO:0000256" key="12">
    <source>
        <dbReference type="SAM" id="MobiDB-lite"/>
    </source>
</evidence>
<dbReference type="Proteomes" id="UP000887568">
    <property type="component" value="Unplaced"/>
</dbReference>
<dbReference type="InterPro" id="IPR008893">
    <property type="entry name" value="WGR_domain"/>
</dbReference>
<dbReference type="Gene3D" id="1.25.40.20">
    <property type="entry name" value="Ankyrin repeat-containing domain"/>
    <property type="match status" value="7"/>
</dbReference>
<dbReference type="SMART" id="SM00773">
    <property type="entry name" value="WGR"/>
    <property type="match status" value="1"/>
</dbReference>
<evidence type="ECO:0000256" key="4">
    <source>
        <dbReference type="ARBA" id="ARBA00022695"/>
    </source>
</evidence>
<feature type="repeat" description="ANK" evidence="9">
    <location>
        <begin position="866"/>
        <end position="898"/>
    </location>
</feature>
<evidence type="ECO:0000259" key="14">
    <source>
        <dbReference type="PROSITE" id="PS51060"/>
    </source>
</evidence>
<dbReference type="PROSITE" id="PS51059">
    <property type="entry name" value="PARP_CATALYTIC"/>
    <property type="match status" value="1"/>
</dbReference>
<organism evidence="16 17">
    <name type="scientific">Patiria miniata</name>
    <name type="common">Bat star</name>
    <name type="synonym">Asterina miniata</name>
    <dbReference type="NCBI Taxonomy" id="46514"/>
    <lineage>
        <taxon>Eukaryota</taxon>
        <taxon>Metazoa</taxon>
        <taxon>Echinodermata</taxon>
        <taxon>Eleutherozoa</taxon>
        <taxon>Asterozoa</taxon>
        <taxon>Asteroidea</taxon>
        <taxon>Valvatacea</taxon>
        <taxon>Valvatida</taxon>
        <taxon>Asterinidae</taxon>
        <taxon>Patiria</taxon>
    </lineage>
</organism>
<proteinExistence type="predicted"/>
<evidence type="ECO:0000259" key="13">
    <source>
        <dbReference type="PROSITE" id="PS51059"/>
    </source>
</evidence>
<feature type="compositionally biased region" description="Acidic residues" evidence="12">
    <location>
        <begin position="2155"/>
        <end position="2185"/>
    </location>
</feature>
<dbReference type="InterPro" id="IPR002110">
    <property type="entry name" value="Ankyrin_rpt"/>
</dbReference>
<feature type="repeat" description="ANK" evidence="9">
    <location>
        <begin position="463"/>
        <end position="495"/>
    </location>
</feature>
<dbReference type="GO" id="GO:0005634">
    <property type="term" value="C:nucleus"/>
    <property type="evidence" value="ECO:0007669"/>
    <property type="project" value="UniProtKB-SubCell"/>
</dbReference>
<feature type="domain" description="PARP alpha-helical" evidence="14">
    <location>
        <begin position="1793"/>
        <end position="1927"/>
    </location>
</feature>
<feature type="domain" description="WGR" evidence="15">
    <location>
        <begin position="1664"/>
        <end position="1765"/>
    </location>
</feature>
<dbReference type="GO" id="GO:0016779">
    <property type="term" value="F:nucleotidyltransferase activity"/>
    <property type="evidence" value="ECO:0007669"/>
    <property type="project" value="UniProtKB-KW"/>
</dbReference>
<dbReference type="RefSeq" id="XP_038075117.1">
    <property type="nucleotide sequence ID" value="XM_038219189.1"/>
</dbReference>
<dbReference type="Gene3D" id="3.90.228.10">
    <property type="match status" value="1"/>
</dbReference>
<feature type="region of interest" description="Disordered" evidence="12">
    <location>
        <begin position="1637"/>
        <end position="1656"/>
    </location>
</feature>
<dbReference type="SMART" id="SM00248">
    <property type="entry name" value="ANK"/>
    <property type="match status" value="27"/>
</dbReference>
<dbReference type="Pfam" id="PF12796">
    <property type="entry name" value="Ank_2"/>
    <property type="match status" value="7"/>
</dbReference>
<dbReference type="PANTHER" id="PTHR24198:SF165">
    <property type="entry name" value="ANKYRIN REPEAT-CONTAINING PROTEIN-RELATED"/>
    <property type="match status" value="1"/>
</dbReference>
<evidence type="ECO:0000259" key="15">
    <source>
        <dbReference type="PROSITE" id="PS51977"/>
    </source>
</evidence>
<feature type="repeat" description="ANK" evidence="9">
    <location>
        <begin position="833"/>
        <end position="865"/>
    </location>
</feature>
<keyword evidence="17" id="KW-1185">Reference proteome</keyword>
<dbReference type="Pfam" id="PF02877">
    <property type="entry name" value="PARP_reg"/>
    <property type="match status" value="1"/>
</dbReference>
<dbReference type="InterPro" id="IPR036616">
    <property type="entry name" value="Poly(ADP-ribose)pol_reg_dom_sf"/>
</dbReference>
<feature type="repeat" description="ANK" evidence="9">
    <location>
        <begin position="1363"/>
        <end position="1395"/>
    </location>
</feature>
<dbReference type="EnsemblMetazoa" id="XM_038219189.1">
    <property type="protein sequence ID" value="XP_038075117.1"/>
    <property type="gene ID" value="LOC119742923"/>
</dbReference>
<evidence type="ECO:0000313" key="17">
    <source>
        <dbReference type="Proteomes" id="UP000887568"/>
    </source>
</evidence>
<dbReference type="OMA" id="SYENIQM"/>
<name>A0A914BI57_PATMI</name>
<dbReference type="OrthoDB" id="2017365at2759"/>
<accession>A0A914BI57</accession>
<dbReference type="PROSITE" id="PS50297">
    <property type="entry name" value="ANK_REP_REGION"/>
    <property type="match status" value="9"/>
</dbReference>
<evidence type="ECO:0000256" key="3">
    <source>
        <dbReference type="ARBA" id="ARBA00022679"/>
    </source>
</evidence>
<dbReference type="PROSITE" id="PS50088">
    <property type="entry name" value="ANK_REPEAT"/>
    <property type="match status" value="10"/>
</dbReference>
<feature type="repeat" description="ANK" evidence="9">
    <location>
        <begin position="394"/>
        <end position="426"/>
    </location>
</feature>
<dbReference type="EC" id="2.4.2.-" evidence="10"/>
<evidence type="ECO:0000256" key="11">
    <source>
        <dbReference type="SAM" id="Coils"/>
    </source>
</evidence>
<dbReference type="Pfam" id="PF13637">
    <property type="entry name" value="Ank_4"/>
    <property type="match status" value="1"/>
</dbReference>
<evidence type="ECO:0000256" key="5">
    <source>
        <dbReference type="ARBA" id="ARBA00022737"/>
    </source>
</evidence>
<keyword evidence="4" id="KW-0548">Nucleotidyltransferase</keyword>
<dbReference type="PANTHER" id="PTHR24198">
    <property type="entry name" value="ANKYRIN REPEAT AND PROTEIN KINASE DOMAIN-CONTAINING PROTEIN"/>
    <property type="match status" value="1"/>
</dbReference>
<dbReference type="GeneID" id="119742923"/>
<feature type="repeat" description="ANK" evidence="9">
    <location>
        <begin position="430"/>
        <end position="462"/>
    </location>
</feature>
<keyword evidence="11" id="KW-0175">Coiled coil</keyword>
<keyword evidence="2 10" id="KW-0328">Glycosyltransferase</keyword>
<evidence type="ECO:0000256" key="10">
    <source>
        <dbReference type="RuleBase" id="RU362114"/>
    </source>
</evidence>
<dbReference type="Pfam" id="PF00644">
    <property type="entry name" value="PARP"/>
    <property type="match status" value="1"/>
</dbReference>
<dbReference type="SUPFAM" id="SSF47587">
    <property type="entry name" value="Domain of poly(ADP-ribose) polymerase"/>
    <property type="match status" value="1"/>
</dbReference>
<feature type="repeat" description="ANK" evidence="9">
    <location>
        <begin position="1054"/>
        <end position="1086"/>
    </location>
</feature>
<dbReference type="SUPFAM" id="SSF142921">
    <property type="entry name" value="WGR domain-like"/>
    <property type="match status" value="1"/>
</dbReference>
<keyword evidence="3 10" id="KW-0808">Transferase</keyword>
<evidence type="ECO:0000313" key="16">
    <source>
        <dbReference type="EnsemblMetazoa" id="XP_038075117.1"/>
    </source>
</evidence>
<feature type="coiled-coil region" evidence="11">
    <location>
        <begin position="337"/>
        <end position="379"/>
    </location>
</feature>
<dbReference type="GO" id="GO:0003950">
    <property type="term" value="F:NAD+ poly-ADP-ribosyltransferase activity"/>
    <property type="evidence" value="ECO:0007669"/>
    <property type="project" value="UniProtKB-UniRule"/>
</dbReference>
<reference evidence="16" key="1">
    <citation type="submission" date="2022-11" db="UniProtKB">
        <authorList>
            <consortium name="EnsemblMetazoa"/>
        </authorList>
    </citation>
    <scope>IDENTIFICATION</scope>
</reference>
<comment type="subcellular location">
    <subcellularLocation>
        <location evidence="1">Nucleus</location>
    </subcellularLocation>
</comment>
<sequence length="2185" mass="245376">MRVKVVPNNQLTPNLNIKVVQKDPMFEVKNESEIPEVSKFVQCKRSIRAVLTNDMSLLKKLIENKNVPSVFHKRSVSDERTALAYAVRTENHAALRLLLPEIDNYRERAKLPDVVMEYQSSGRARFANSGFGQGFFMGRGNKEGNNAFTKDLSQRVDLRQNYIDEVIKCGVSTGTIDLILATDTEDGEPEDTLFKSIHKIARAGHYKLAGYLVDKARQLSRLGFNKVHQEVLLAKQPEDISRCLTVSVKKKAYWEVDKITPVHFAAINPNPKILDKLMSILPEYSIMDSYGLRPIHYAAVCEGSGPLELLLNRGVNPEDKHTGGVTPLMMAAKAGRAKNVEVLLKSIEEKRKTIEEDRRKNIERLRKIAEEKGETFKEEIEPEDHSGVKQKTSGGNMAIHFASEGGSVDCIQILVNHGADIEAKMGAFYNNITPLMIATLHGHFQAVEALLDMGAVIEQKDKFNRTALMLACMEGNYPIATLLLRKGAIPDAQDSSGNTPTHYAAAYGWWHCLKLLLKAGADPNFTNDWKTTPLGVAFMKGHIGCSDLLLEQPTVNVNFRDNSGATLLSLTAESPLTKDMVDQIHYLLEKKADLTLVDIHGRNVFHYLATSSPPRDCDDETKKAVKSAKQGVAKLLIEKGCDASARDKDGNTAVNIALQQVGSGNMDPEFVKLLLEHGFSLSLNERVEDGKNALHMMAQKCAKVDMGALLPVIAKNMKQEKSRMKTGDGSHAPRTVTLEEAAKVVDNDGYTPFLRCVSQKYPSNNAQQSANVLSMVKALVEVAKSDINTVVGDADDSYKQYSALHFVCTHADEMSTLNMLLKWKPNLELFDNAGLTPLHLSVQRGRKDAAEILVNAGADVNKCTRGNSTSLLIAASLKMDDILPLLVTRGANVNAVDPDNKKTALHYVMTPFSVSHCLANCKVLLNAGADPNALDAKGRTPLHYAVNLDGGSFDGAPSISELLIKNGASVFVRDIRGRLPLHYAFVKMRKHRSRDKTDPIEIVTVLLDAMKGQQVDTQDKFGQTPLHWAAYRGATISAKYLVQKGKNLEIKDRNGNTPLAMTALGGHDSVAIVLIEAGANINITVTFVPPELEDLANKGSTEPSKSWIWKPLIQPQPVPFTASFVQAVLGEGWESVIFLIMPRMQKFRLSFISVMQAIFEAQKLQLACTMLLKQPDDKKVQATDSRNRNFLHLLAIHSNLDDPVQIYEEIANPLLERGVKLFARDDKGCTPLHYAAANQNNRLCKLFAEKDQASFKKCLSCKDNRGRTPTVAVFWNIGHSNLTEEVLNLFTSYNASLDIRAQLPDVQARIPQQRADTIDAWYHGPLEKSVSSTPLILMIHTNDFKGCKFLLQKGASCNYADENGLTPLMHAVQQNEMELVKLLLDHNCDKHFERGEGNLNAGSLSTWAVNLWEQRKSKPNDKERYIKTNTLGKLDGLDYIDQVSDYDISKALEEEDKKKNEEKDEMEDEEEVEEDEKNKKDLEDEDEKEALLEARKKEKRKQLEEEKRQDAAKKFAETSKVDLNAVDSAGRTAIHHLVKTHSYGTHENVIMLDLLFRLGAKISMRDKHEQTPLDYAMEMRSAKLAIELQRFMKIKESKWKLPKPTPLSWTDANHFKAHKPDFKADAQAMIKQLESSAARAKTKGKKKEEETGAKVDPLSNFKEGGVVLMDEEQGIPFDALLTRVDVKHGMRGMNNFYKMQIIHQTGKDIILLFTRWGRIGEEGQYQRTPFSTKEEASKEFRKIFRAKTRTDWADVKNFQKVDKKYQLVPSDPWRATRKEALKEFKFDLESKVPSKLPKVLQKAIKELIKPNVIAKALSDSGIDTAIMNMGNHLPRESLLKAKEVLVKIREVLEQVDEDKKASTRDMLKYQANMDKVWDLSSEYYQLIPCVNFTYDRIPPLTELRTLEQNAKKLEILLDLATTNLILLGAQYRVKETNPLDYISSCLGCQIQIMDENDQETQLILQYIDNTTDKDKHSVCAIFRLAREGEDKELRSLKLDNHRLLWHGSKCSNVISILKRGLLITPPEAAVTGYRYGRGIYTSDAFAKSIDYSIESFGRKNANFVFLCEVALGKMAVDHSDPDSVVKDGFDSLQAQNYTKILLPSRNIYLPSGVTIPLARLQDSSSYRRYFDYTEYVVHRESQVCLRYLVQCHPDESEDDDDIDGEDYYGYDDDGDDDDDDDDGDD</sequence>
<feature type="repeat" description="ANK" evidence="9">
    <location>
        <begin position="1021"/>
        <end position="1053"/>
    </location>
</feature>
<protein>
    <recommendedName>
        <fullName evidence="10">Poly [ADP-ribose] polymerase</fullName>
        <shortName evidence="10">PARP</shortName>
        <ecNumber evidence="10">2.4.2.-</ecNumber>
    </recommendedName>
</protein>
<evidence type="ECO:0000256" key="7">
    <source>
        <dbReference type="ARBA" id="ARBA00023043"/>
    </source>
</evidence>
<evidence type="ECO:0000256" key="8">
    <source>
        <dbReference type="ARBA" id="ARBA00023242"/>
    </source>
</evidence>
<dbReference type="CDD" id="cd07997">
    <property type="entry name" value="WGR_PARP"/>
    <property type="match status" value="1"/>
</dbReference>
<dbReference type="SUPFAM" id="SSF56399">
    <property type="entry name" value="ADP-ribosylation"/>
    <property type="match status" value="1"/>
</dbReference>
<keyword evidence="8" id="KW-0539">Nucleus</keyword>
<dbReference type="Pfam" id="PF05406">
    <property type="entry name" value="WGR"/>
    <property type="match status" value="1"/>
</dbReference>
<evidence type="ECO:0000256" key="2">
    <source>
        <dbReference type="ARBA" id="ARBA00022676"/>
    </source>
</evidence>
<keyword evidence="7 9" id="KW-0040">ANK repeat</keyword>
<dbReference type="PROSITE" id="PS51977">
    <property type="entry name" value="WGR"/>
    <property type="match status" value="1"/>
</dbReference>
<dbReference type="InterPro" id="IPR012317">
    <property type="entry name" value="Poly(ADP-ribose)pol_cat_dom"/>
</dbReference>
<dbReference type="SUPFAM" id="SSF48403">
    <property type="entry name" value="Ankyrin repeat"/>
    <property type="match status" value="5"/>
</dbReference>
<dbReference type="InterPro" id="IPR004102">
    <property type="entry name" value="Poly(ADP-ribose)pol_reg_dom"/>
</dbReference>
<dbReference type="InterPro" id="IPR036930">
    <property type="entry name" value="WGR_dom_sf"/>
</dbReference>
<feature type="domain" description="PARP catalytic" evidence="13">
    <location>
        <begin position="1937"/>
        <end position="2160"/>
    </location>
</feature>
<keyword evidence="5" id="KW-0677">Repeat</keyword>
<keyword evidence="6 10" id="KW-0520">NAD</keyword>
<feature type="repeat" description="ANK" evidence="9">
    <location>
        <begin position="496"/>
        <end position="528"/>
    </location>
</feature>
<evidence type="ECO:0000256" key="6">
    <source>
        <dbReference type="ARBA" id="ARBA00023027"/>
    </source>
</evidence>
<feature type="repeat" description="ANK" evidence="9">
    <location>
        <begin position="937"/>
        <end position="975"/>
    </location>
</feature>
<feature type="region of interest" description="Disordered" evidence="12">
    <location>
        <begin position="1455"/>
        <end position="1487"/>
    </location>
</feature>
<dbReference type="InterPro" id="IPR036770">
    <property type="entry name" value="Ankyrin_rpt-contain_sf"/>
</dbReference>